<comment type="pathway">
    <text evidence="10">Cofactor biosynthesis; pyridoxine 5'-phosphate biosynthesis; pyridoxine 5'-phosphate from D-erythrose 4-phosphate: step 4/5.</text>
</comment>
<dbReference type="EMBL" id="JAGFNY010000042">
    <property type="protein sequence ID" value="MBW7571000.1"/>
    <property type="molecule type" value="Genomic_DNA"/>
</dbReference>
<feature type="binding site" evidence="10">
    <location>
        <position position="281"/>
    </location>
    <ligand>
        <name>substrate</name>
    </ligand>
</feature>
<feature type="binding site" evidence="10">
    <location>
        <position position="272"/>
    </location>
    <ligand>
        <name>substrate</name>
    </ligand>
</feature>
<accession>A0ABS7DI72</accession>
<dbReference type="InterPro" id="IPR037510">
    <property type="entry name" value="PdxA"/>
</dbReference>
<evidence type="ECO:0000256" key="5">
    <source>
        <dbReference type="ARBA" id="ARBA00022857"/>
    </source>
</evidence>
<reference evidence="11 12" key="1">
    <citation type="submission" date="2021-03" db="EMBL/GenBank/DDBJ databases">
        <title>Succinivibrio sp. nov. isolated from feces of cow.</title>
        <authorList>
            <person name="Choi J.-Y."/>
        </authorList>
    </citation>
    <scope>NUCLEOTIDE SEQUENCE [LARGE SCALE GENOMIC DNA]</scope>
    <source>
        <strain evidence="11 12">AGMB01872</strain>
    </source>
</reference>
<sequence>MNKRIAITSGEPSGIGPELMYHLSKLEFEDIQFVVLGDRKLIEKRASLYGSDFTISEYDKNRFEPQSIGNICIMDIPLNVESVAGHMDSKNAQYVIKLLKTASDGCISKEFKGIVTGPISKAVITEVIPNFTGHTEYFQNLTNTKKVVMMLGCDKFNVALATTHLPIKDISKTITKELLFEIVTILNHDLKTKFGIKKPHIISSGLNPHAGEDGHLGTEELDTIIPAFNELREKGIDIEGPLPADTMFQDKYIERADAFLTMYHDQGLPVLKYAGFDSGFNTTLGLPYIRTSVDHGTALDLAGKGIADAGSLICAINLAANMARRSIQE</sequence>
<keyword evidence="8 10" id="KW-0664">Pyridoxine biosynthesis</keyword>
<comment type="function">
    <text evidence="10">Catalyzes the NAD(P)-dependent oxidation of 4-(phosphooxy)-L-threonine (HTP) into 2-amino-3-oxo-4-(phosphooxy)butyric acid which spontaneously decarboxylates to form 3-amino-2-oxopropyl phosphate (AHAP).</text>
</comment>
<evidence type="ECO:0000256" key="9">
    <source>
        <dbReference type="ARBA" id="ARBA00023285"/>
    </source>
</evidence>
<dbReference type="EC" id="1.1.1.262" evidence="10"/>
<dbReference type="HAMAP" id="MF_00536">
    <property type="entry name" value="PdxA"/>
    <property type="match status" value="1"/>
</dbReference>
<evidence type="ECO:0000256" key="7">
    <source>
        <dbReference type="ARBA" id="ARBA00023027"/>
    </source>
</evidence>
<dbReference type="Gene3D" id="3.40.718.10">
    <property type="entry name" value="Isopropylmalate Dehydrogenase"/>
    <property type="match status" value="1"/>
</dbReference>
<protein>
    <recommendedName>
        <fullName evidence="10">4-hydroxythreonine-4-phosphate dehydrogenase</fullName>
        <ecNumber evidence="10">1.1.1.262</ecNumber>
    </recommendedName>
    <alternativeName>
        <fullName evidence="10">4-(phosphohydroxy)-L-threonine dehydrogenase</fullName>
    </alternativeName>
</protein>
<comment type="subunit">
    <text evidence="10">Homodimer.</text>
</comment>
<comment type="catalytic activity">
    <reaction evidence="10">
        <text>4-(phosphooxy)-L-threonine + NAD(+) = 3-amino-2-oxopropyl phosphate + CO2 + NADH</text>
        <dbReference type="Rhea" id="RHEA:32275"/>
        <dbReference type="ChEBI" id="CHEBI:16526"/>
        <dbReference type="ChEBI" id="CHEBI:57279"/>
        <dbReference type="ChEBI" id="CHEBI:57540"/>
        <dbReference type="ChEBI" id="CHEBI:57945"/>
        <dbReference type="ChEBI" id="CHEBI:58452"/>
        <dbReference type="EC" id="1.1.1.262"/>
    </reaction>
</comment>
<evidence type="ECO:0000256" key="2">
    <source>
        <dbReference type="ARBA" id="ARBA00022723"/>
    </source>
</evidence>
<feature type="binding site" evidence="10">
    <location>
        <position position="135"/>
    </location>
    <ligand>
        <name>substrate</name>
    </ligand>
</feature>
<keyword evidence="7 10" id="KW-0520">NAD</keyword>
<keyword evidence="12" id="KW-1185">Reference proteome</keyword>
<dbReference type="PANTHER" id="PTHR30004:SF5">
    <property type="entry name" value="4-HYDROXYTHREONINE-4-PHOSPHATE DEHYDROGENASE"/>
    <property type="match status" value="1"/>
</dbReference>
<feature type="binding site" evidence="10">
    <location>
        <position position="264"/>
    </location>
    <ligand>
        <name>a divalent metal cation</name>
        <dbReference type="ChEBI" id="CHEBI:60240"/>
        <note>ligand shared between dimeric partners</note>
    </ligand>
</feature>
<keyword evidence="2 10" id="KW-0479">Metal-binding</keyword>
<evidence type="ECO:0000256" key="10">
    <source>
        <dbReference type="HAMAP-Rule" id="MF_00536"/>
    </source>
</evidence>
<comment type="miscellaneous">
    <text evidence="10">The active site is located at the dimer interface.</text>
</comment>
<dbReference type="Proteomes" id="UP000731465">
    <property type="component" value="Unassembled WGS sequence"/>
</dbReference>
<gene>
    <name evidence="10 11" type="primary">pdxA</name>
    <name evidence="11" type="ORF">J5V48_08850</name>
</gene>
<dbReference type="PANTHER" id="PTHR30004">
    <property type="entry name" value="4-HYDROXYTHREONINE-4-PHOSPHATE DEHYDROGENASE"/>
    <property type="match status" value="1"/>
</dbReference>
<evidence type="ECO:0000256" key="8">
    <source>
        <dbReference type="ARBA" id="ARBA00023096"/>
    </source>
</evidence>
<keyword evidence="3 10" id="KW-0862">Zinc</keyword>
<dbReference type="SUPFAM" id="SSF53659">
    <property type="entry name" value="Isocitrate/Isopropylmalate dehydrogenase-like"/>
    <property type="match status" value="1"/>
</dbReference>
<comment type="subcellular location">
    <subcellularLocation>
        <location evidence="10">Cytoplasm</location>
    </subcellularLocation>
</comment>
<comment type="cofactor">
    <cofactor evidence="10">
        <name>Zn(2+)</name>
        <dbReference type="ChEBI" id="CHEBI:29105"/>
    </cofactor>
    <cofactor evidence="10">
        <name>Mg(2+)</name>
        <dbReference type="ChEBI" id="CHEBI:18420"/>
    </cofactor>
    <cofactor evidence="10">
        <name>Co(2+)</name>
        <dbReference type="ChEBI" id="CHEBI:48828"/>
    </cofactor>
    <text evidence="10">Binds 1 divalent metal cation per subunit. Can use ions such as Zn(2+), Mg(2+) or Co(2+).</text>
</comment>
<name>A0ABS7DI72_9GAMM</name>
<keyword evidence="9 10" id="KW-0170">Cobalt</keyword>
<feature type="binding site" evidence="10">
    <location>
        <position position="209"/>
    </location>
    <ligand>
        <name>a divalent metal cation</name>
        <dbReference type="ChEBI" id="CHEBI:60240"/>
        <note>ligand shared between dimeric partners</note>
    </ligand>
</feature>
<keyword evidence="5 10" id="KW-0521">NADP</keyword>
<evidence type="ECO:0000256" key="3">
    <source>
        <dbReference type="ARBA" id="ARBA00022833"/>
    </source>
</evidence>
<evidence type="ECO:0000313" key="11">
    <source>
        <dbReference type="EMBL" id="MBW7571000.1"/>
    </source>
</evidence>
<evidence type="ECO:0000313" key="12">
    <source>
        <dbReference type="Proteomes" id="UP000731465"/>
    </source>
</evidence>
<evidence type="ECO:0000256" key="6">
    <source>
        <dbReference type="ARBA" id="ARBA00023002"/>
    </source>
</evidence>
<evidence type="ECO:0000256" key="1">
    <source>
        <dbReference type="ARBA" id="ARBA00022490"/>
    </source>
</evidence>
<dbReference type="NCBIfam" id="TIGR00557">
    <property type="entry name" value="pdxA"/>
    <property type="match status" value="1"/>
</dbReference>
<feature type="binding site" evidence="10">
    <location>
        <position position="290"/>
    </location>
    <ligand>
        <name>substrate</name>
    </ligand>
</feature>
<dbReference type="RefSeq" id="WP_219938224.1">
    <property type="nucleotide sequence ID" value="NZ_JAGFNY010000042.1"/>
</dbReference>
<feature type="binding site" evidence="10">
    <location>
        <position position="164"/>
    </location>
    <ligand>
        <name>a divalent metal cation</name>
        <dbReference type="ChEBI" id="CHEBI:60240"/>
        <note>ligand shared between dimeric partners</note>
    </ligand>
</feature>
<keyword evidence="4 10" id="KW-0460">Magnesium</keyword>
<comment type="caution">
    <text evidence="11">The sequence shown here is derived from an EMBL/GenBank/DDBJ whole genome shotgun (WGS) entry which is preliminary data.</text>
</comment>
<comment type="similarity">
    <text evidence="10">Belongs to the PdxA family.</text>
</comment>
<keyword evidence="6 10" id="KW-0560">Oxidoreductase</keyword>
<dbReference type="InterPro" id="IPR005255">
    <property type="entry name" value="PdxA_fam"/>
</dbReference>
<feature type="binding site" evidence="10">
    <location>
        <position position="134"/>
    </location>
    <ligand>
        <name>substrate</name>
    </ligand>
</feature>
<dbReference type="GO" id="GO:0050570">
    <property type="term" value="F:4-hydroxythreonine-4-phosphate dehydrogenase activity"/>
    <property type="evidence" value="ECO:0007669"/>
    <property type="project" value="UniProtKB-EC"/>
</dbReference>
<keyword evidence="1 10" id="KW-0963">Cytoplasm</keyword>
<evidence type="ECO:0000256" key="4">
    <source>
        <dbReference type="ARBA" id="ARBA00022842"/>
    </source>
</evidence>
<dbReference type="Pfam" id="PF04166">
    <property type="entry name" value="PdxA"/>
    <property type="match status" value="1"/>
</dbReference>
<organism evidence="11 12">
    <name type="scientific">Succinivibrio faecicola</name>
    <dbReference type="NCBI Taxonomy" id="2820300"/>
    <lineage>
        <taxon>Bacteria</taxon>
        <taxon>Pseudomonadati</taxon>
        <taxon>Pseudomonadota</taxon>
        <taxon>Gammaproteobacteria</taxon>
        <taxon>Aeromonadales</taxon>
        <taxon>Succinivibrionaceae</taxon>
        <taxon>Succinivibrio</taxon>
    </lineage>
</organism>
<proteinExistence type="inferred from homology"/>